<dbReference type="GO" id="GO:0006006">
    <property type="term" value="P:glucose metabolic process"/>
    <property type="evidence" value="ECO:0007669"/>
    <property type="project" value="TreeGrafter"/>
</dbReference>
<comment type="caution">
    <text evidence="1">The sequence shown here is derived from an EMBL/GenBank/DDBJ whole genome shotgun (WGS) entry which is preliminary data.</text>
</comment>
<keyword evidence="2" id="KW-1185">Reference proteome</keyword>
<dbReference type="PANTHER" id="PTHR10091:SF0">
    <property type="entry name" value="GALACTOSE MUTAROTASE"/>
    <property type="match status" value="1"/>
</dbReference>
<organism evidence="1 2">
    <name type="scientific">Actinospica acidithermotolerans</name>
    <dbReference type="NCBI Taxonomy" id="2828514"/>
    <lineage>
        <taxon>Bacteria</taxon>
        <taxon>Bacillati</taxon>
        <taxon>Actinomycetota</taxon>
        <taxon>Actinomycetes</taxon>
        <taxon>Catenulisporales</taxon>
        <taxon>Actinospicaceae</taxon>
        <taxon>Actinospica</taxon>
    </lineage>
</organism>
<dbReference type="GO" id="GO:0030246">
    <property type="term" value="F:carbohydrate binding"/>
    <property type="evidence" value="ECO:0007669"/>
    <property type="project" value="InterPro"/>
</dbReference>
<name>A0A941IJ99_9ACTN</name>
<evidence type="ECO:0000313" key="1">
    <source>
        <dbReference type="EMBL" id="MBR7830505.1"/>
    </source>
</evidence>
<dbReference type="EMBL" id="JAGSOH010000136">
    <property type="protein sequence ID" value="MBR7830505.1"/>
    <property type="molecule type" value="Genomic_DNA"/>
</dbReference>
<dbReference type="InterPro" id="IPR011013">
    <property type="entry name" value="Gal_mutarotase_sf_dom"/>
</dbReference>
<dbReference type="Proteomes" id="UP000676325">
    <property type="component" value="Unassembled WGS sequence"/>
</dbReference>
<evidence type="ECO:0008006" key="3">
    <source>
        <dbReference type="Google" id="ProtNLM"/>
    </source>
</evidence>
<evidence type="ECO:0000313" key="2">
    <source>
        <dbReference type="Proteomes" id="UP000676325"/>
    </source>
</evidence>
<dbReference type="SUPFAM" id="SSF74650">
    <property type="entry name" value="Galactose mutarotase-like"/>
    <property type="match status" value="1"/>
</dbReference>
<dbReference type="PANTHER" id="PTHR10091">
    <property type="entry name" value="ALDOSE-1-EPIMERASE"/>
    <property type="match status" value="1"/>
</dbReference>
<sequence length="340" mass="37118">MGVSEWRIDQSDWFGESALEVFGGDRVRASFALHGATLLSWQIRDGGELLELTDGYRDAAELHEQSGVRNGVLAPFPNRIADARYDFGGQTHDLLPGVRGDRTVYHGFARDMPFLLDGATTSTDSARIVLRSNEIRPGRFAGYPFALDLTVVYVIEEDQITLEIDAVNVGDTTAPYAAGWHPYFRLGGGEEADDLELRIPAGTLIRTDEALIPAAGSDAYCDLDTVPEMDFRHGAPLGSRVIDACYAELRSGPDGRAESVLRQPTTGLELHISQNGGYTHLFTGDTLPRDRRRSVAVEPVQAMTNAFNRADFASTIPLAPGESRSFRCGVRFLSPGSKPE</sequence>
<dbReference type="Pfam" id="PF01263">
    <property type="entry name" value="Aldose_epim"/>
    <property type="match status" value="1"/>
</dbReference>
<dbReference type="GO" id="GO:0004034">
    <property type="term" value="F:aldose 1-epimerase activity"/>
    <property type="evidence" value="ECO:0007669"/>
    <property type="project" value="TreeGrafter"/>
</dbReference>
<dbReference type="Gene3D" id="2.70.98.10">
    <property type="match status" value="1"/>
</dbReference>
<gene>
    <name evidence="1" type="ORF">KDK95_29660</name>
</gene>
<dbReference type="RefSeq" id="WP_212521630.1">
    <property type="nucleotide sequence ID" value="NZ_JAGSOH010000136.1"/>
</dbReference>
<accession>A0A941IJ99</accession>
<dbReference type="InterPro" id="IPR014718">
    <property type="entry name" value="GH-type_carb-bd"/>
</dbReference>
<dbReference type="InterPro" id="IPR008183">
    <property type="entry name" value="Aldose_1/G6P_1-epimerase"/>
</dbReference>
<dbReference type="GO" id="GO:0033499">
    <property type="term" value="P:galactose catabolic process via UDP-galactose, Leloir pathway"/>
    <property type="evidence" value="ECO:0007669"/>
    <property type="project" value="TreeGrafter"/>
</dbReference>
<dbReference type="AlphaFoldDB" id="A0A941IJ99"/>
<protein>
    <recommendedName>
        <fullName evidence="3">Aldose 1-epimerase</fullName>
    </recommendedName>
</protein>
<reference evidence="1" key="1">
    <citation type="submission" date="2021-04" db="EMBL/GenBank/DDBJ databases">
        <title>Genome based classification of Actinospica acidithermotolerans sp. nov., an actinobacterium isolated from an Indonesian hot spring.</title>
        <authorList>
            <person name="Kusuma A.B."/>
            <person name="Putra K.E."/>
            <person name="Nafisah S."/>
            <person name="Loh J."/>
            <person name="Nouioui I."/>
            <person name="Goodfellow M."/>
        </authorList>
    </citation>
    <scope>NUCLEOTIDE SEQUENCE</scope>
    <source>
        <strain evidence="1">MGRD01-02</strain>
    </source>
</reference>
<proteinExistence type="predicted"/>